<gene>
    <name evidence="3" type="ORF">C4K68_09660</name>
</gene>
<sequence>MNIPRNVPVIDLEQYFPSTFAFKDATEDFLLAYCRSGAEGLFISAGEYAYVSSNKRAYRVSDRQINGDDMKLLIESLFDSRTYTSALSGEFRDRVSSVKEVTERGAAYRLRWNIQAIETGYGNTGIEASVRLIPSEVPDIASLPHIDEELRDALTPRRVGIVLMCGATGSGKTTTMAAMMHHLLVTDATARLLTYEHPVEFNLRTIKNRVALVNQTEVGEQVSSFADGLKSAMRRQPTHLYIGEVRDAETAMSAISFADSGHGVMTTLHTDMPEKALNRIVNMCPTDIQSQVYYSLVPSVKSIVSQRLVPCDPTKNNGRSLWPIVSFIQIDEVVQRRLTDCAPTEASKVISQMMPTHGRTYRESIERALDGNIISDLTATSLLKEIYGGGHNE</sequence>
<dbReference type="InterPro" id="IPR001482">
    <property type="entry name" value="T2SS/T4SS_dom"/>
</dbReference>
<reference evidence="3 4" key="1">
    <citation type="submission" date="2018-02" db="EMBL/GenBank/DDBJ databases">
        <title>novel marine gammaproteobacteria from coastal saline agro ecosystem.</title>
        <authorList>
            <person name="Krishnan R."/>
            <person name="Ramesh Kumar N."/>
        </authorList>
    </citation>
    <scope>NUCLEOTIDE SEQUENCE [LARGE SCALE GENOMIC DNA]</scope>
    <source>
        <strain evidence="3 4">228</strain>
    </source>
</reference>
<evidence type="ECO:0000259" key="2">
    <source>
        <dbReference type="Pfam" id="PF00437"/>
    </source>
</evidence>
<dbReference type="GO" id="GO:0016887">
    <property type="term" value="F:ATP hydrolysis activity"/>
    <property type="evidence" value="ECO:0007669"/>
    <property type="project" value="InterPro"/>
</dbReference>
<dbReference type="InterPro" id="IPR050921">
    <property type="entry name" value="T4SS_GSP_E_ATPase"/>
</dbReference>
<dbReference type="EMBL" id="PRLP01000029">
    <property type="protein sequence ID" value="PPC77615.1"/>
    <property type="molecule type" value="Genomic_DNA"/>
</dbReference>
<name>A0A2S5KSH9_9PROT</name>
<comment type="caution">
    <text evidence="3">The sequence shown here is derived from an EMBL/GenBank/DDBJ whole genome shotgun (WGS) entry which is preliminary data.</text>
</comment>
<comment type="similarity">
    <text evidence="1">Belongs to the GSP E family.</text>
</comment>
<dbReference type="AlphaFoldDB" id="A0A2S5KSH9"/>
<dbReference type="Proteomes" id="UP000238196">
    <property type="component" value="Unassembled WGS sequence"/>
</dbReference>
<organism evidence="3 4">
    <name type="scientific">Proteobacteria bacterium 228</name>
    <dbReference type="NCBI Taxonomy" id="2083153"/>
    <lineage>
        <taxon>Bacteria</taxon>
        <taxon>Pseudomonadati</taxon>
        <taxon>Pseudomonadota</taxon>
    </lineage>
</organism>
<evidence type="ECO:0000313" key="4">
    <source>
        <dbReference type="Proteomes" id="UP000238196"/>
    </source>
</evidence>
<dbReference type="OrthoDB" id="5790493at2"/>
<accession>A0A2S5KSH9</accession>
<dbReference type="Pfam" id="PF00437">
    <property type="entry name" value="T2SSE"/>
    <property type="match status" value="1"/>
</dbReference>
<feature type="domain" description="Bacterial type II secretion system protein E" evidence="2">
    <location>
        <begin position="138"/>
        <end position="331"/>
    </location>
</feature>
<dbReference type="InterPro" id="IPR027417">
    <property type="entry name" value="P-loop_NTPase"/>
</dbReference>
<dbReference type="PANTHER" id="PTHR30486">
    <property type="entry name" value="TWITCHING MOTILITY PROTEIN PILT"/>
    <property type="match status" value="1"/>
</dbReference>
<dbReference type="Gene3D" id="3.40.50.300">
    <property type="entry name" value="P-loop containing nucleotide triphosphate hydrolases"/>
    <property type="match status" value="1"/>
</dbReference>
<proteinExistence type="inferred from homology"/>
<protein>
    <recommendedName>
        <fullName evidence="2">Bacterial type II secretion system protein E domain-containing protein</fullName>
    </recommendedName>
</protein>
<dbReference type="PANTHER" id="PTHR30486:SF6">
    <property type="entry name" value="TYPE IV PILUS RETRACTATION ATPASE PILT"/>
    <property type="match status" value="1"/>
</dbReference>
<dbReference type="SUPFAM" id="SSF52540">
    <property type="entry name" value="P-loop containing nucleoside triphosphate hydrolases"/>
    <property type="match status" value="1"/>
</dbReference>
<evidence type="ECO:0000256" key="1">
    <source>
        <dbReference type="ARBA" id="ARBA00006611"/>
    </source>
</evidence>
<evidence type="ECO:0000313" key="3">
    <source>
        <dbReference type="EMBL" id="PPC77615.1"/>
    </source>
</evidence>